<proteinExistence type="predicted"/>
<accession>A0ACB9W0X7</accession>
<comment type="caution">
    <text evidence="1">The sequence shown here is derived from an EMBL/GenBank/DDBJ whole genome shotgun (WGS) entry which is preliminary data.</text>
</comment>
<name>A0ACB9W0X7_CHAAC</name>
<reference evidence="1" key="1">
    <citation type="submission" date="2022-05" db="EMBL/GenBank/DDBJ databases">
        <title>Chromosome-level genome of Chaenocephalus aceratus.</title>
        <authorList>
            <person name="Park H."/>
        </authorList>
    </citation>
    <scope>NUCLEOTIDE SEQUENCE</scope>
    <source>
        <strain evidence="1">KU_202001</strain>
    </source>
</reference>
<evidence type="ECO:0000313" key="2">
    <source>
        <dbReference type="Proteomes" id="UP001057452"/>
    </source>
</evidence>
<feature type="non-terminal residue" evidence="1">
    <location>
        <position position="69"/>
    </location>
</feature>
<dbReference type="EMBL" id="CM043804">
    <property type="protein sequence ID" value="KAI4806310.1"/>
    <property type="molecule type" value="Genomic_DNA"/>
</dbReference>
<keyword evidence="2" id="KW-1185">Reference proteome</keyword>
<feature type="non-terminal residue" evidence="1">
    <location>
        <position position="1"/>
    </location>
</feature>
<dbReference type="Proteomes" id="UP001057452">
    <property type="component" value="Chromosome 20"/>
</dbReference>
<evidence type="ECO:0000313" key="1">
    <source>
        <dbReference type="EMBL" id="KAI4806310.1"/>
    </source>
</evidence>
<protein>
    <submittedName>
        <fullName evidence="1">Uncharacterized protein</fullName>
    </submittedName>
</protein>
<sequence length="69" mass="7802">LTPISPPGPSRPKPQRCQMVNQCPVRHTKNGPLQLTIRLISRDSKQTSAQHRSSAPREHPLQLKTIQKM</sequence>
<gene>
    <name evidence="1" type="ORF">KUCAC02_017139</name>
</gene>
<organism evidence="1 2">
    <name type="scientific">Chaenocephalus aceratus</name>
    <name type="common">Blackfin icefish</name>
    <name type="synonym">Chaenichthys aceratus</name>
    <dbReference type="NCBI Taxonomy" id="36190"/>
    <lineage>
        <taxon>Eukaryota</taxon>
        <taxon>Metazoa</taxon>
        <taxon>Chordata</taxon>
        <taxon>Craniata</taxon>
        <taxon>Vertebrata</taxon>
        <taxon>Euteleostomi</taxon>
        <taxon>Actinopterygii</taxon>
        <taxon>Neopterygii</taxon>
        <taxon>Teleostei</taxon>
        <taxon>Neoteleostei</taxon>
        <taxon>Acanthomorphata</taxon>
        <taxon>Eupercaria</taxon>
        <taxon>Perciformes</taxon>
        <taxon>Notothenioidei</taxon>
        <taxon>Channichthyidae</taxon>
        <taxon>Chaenocephalus</taxon>
    </lineage>
</organism>